<dbReference type="STRING" id="243090.RB1463"/>
<dbReference type="KEGG" id="rba:RB1463"/>
<organism evidence="1 2">
    <name type="scientific">Rhodopirellula baltica (strain DSM 10527 / NCIMB 13988 / SH1)</name>
    <dbReference type="NCBI Taxonomy" id="243090"/>
    <lineage>
        <taxon>Bacteria</taxon>
        <taxon>Pseudomonadati</taxon>
        <taxon>Planctomycetota</taxon>
        <taxon>Planctomycetia</taxon>
        <taxon>Pirellulales</taxon>
        <taxon>Pirellulaceae</taxon>
        <taxon>Rhodopirellula</taxon>
    </lineage>
</organism>
<name>Q7UXA3_RHOBA</name>
<gene>
    <name evidence="1" type="ordered locus">RB1463</name>
</gene>
<proteinExistence type="predicted"/>
<accession>Q7UXA3</accession>
<dbReference type="HOGENOM" id="CLU_2303794_0_0_0"/>
<evidence type="ECO:0000313" key="1">
    <source>
        <dbReference type="EMBL" id="CAD72105.1"/>
    </source>
</evidence>
<dbReference type="AlphaFoldDB" id="Q7UXA3"/>
<protein>
    <submittedName>
        <fullName evidence="1">Uncharacterized protein</fullName>
    </submittedName>
</protein>
<dbReference type="InParanoid" id="Q7UXA3"/>
<sequence>MVKQPQDTLPFRERVAAPNESVGEIADGSAFQPAWSSASPLRRIAVGELDIGVAKRFCCVALDRRVHEPLNHRMRSLRSDKVFPSSPLLQICGEVSCLAC</sequence>
<dbReference type="Proteomes" id="UP000001025">
    <property type="component" value="Chromosome"/>
</dbReference>
<dbReference type="EnsemblBacteria" id="CAD72105">
    <property type="protein sequence ID" value="CAD72105"/>
    <property type="gene ID" value="RB1463"/>
</dbReference>
<dbReference type="EMBL" id="BX294135">
    <property type="protein sequence ID" value="CAD72105.1"/>
    <property type="molecule type" value="Genomic_DNA"/>
</dbReference>
<evidence type="ECO:0000313" key="2">
    <source>
        <dbReference type="Proteomes" id="UP000001025"/>
    </source>
</evidence>
<keyword evidence="2" id="KW-1185">Reference proteome</keyword>
<reference evidence="1 2" key="1">
    <citation type="journal article" date="2003" name="Proc. Natl. Acad. Sci. U.S.A.">
        <title>Complete genome sequence of the marine planctomycete Pirellula sp. strain 1.</title>
        <authorList>
            <person name="Gloeckner F.O."/>
            <person name="Kube M."/>
            <person name="Bauer M."/>
            <person name="Teeling H."/>
            <person name="Lombardot T."/>
            <person name="Ludwig W."/>
            <person name="Gade D."/>
            <person name="Beck A."/>
            <person name="Borzym K."/>
            <person name="Heitmann K."/>
            <person name="Rabus R."/>
            <person name="Schlesner H."/>
            <person name="Amann R."/>
            <person name="Reinhardt R."/>
        </authorList>
    </citation>
    <scope>NUCLEOTIDE SEQUENCE [LARGE SCALE GENOMIC DNA]</scope>
    <source>
        <strain evidence="2">DSM 10527 / NCIMB 13988 / SH1</strain>
    </source>
</reference>